<evidence type="ECO:0000256" key="1">
    <source>
        <dbReference type="ARBA" id="ARBA00023002"/>
    </source>
</evidence>
<dbReference type="RefSeq" id="WP_107201677.1">
    <property type="nucleotide sequence ID" value="NZ_CP015959.1"/>
</dbReference>
<reference evidence="4" key="2">
    <citation type="submission" date="2016-06" db="EMBL/GenBank/DDBJ databases">
        <authorList>
            <person name="Huang P."/>
            <person name="Jiang X."/>
            <person name="Liu X."/>
        </authorList>
    </citation>
    <scope>NUCLEOTIDE SEQUENCE</scope>
    <source>
        <strain evidence="4">852011</strain>
    </source>
</reference>
<dbReference type="EMBL" id="JAYLVJ010000008">
    <property type="protein sequence ID" value="MEO1754020.1"/>
    <property type="molecule type" value="Genomic_DNA"/>
</dbReference>
<accession>A0A9Q6S4W9</accession>
<organism evidence="4 5">
    <name type="scientific">Paraburkholderia caribensis</name>
    <dbReference type="NCBI Taxonomy" id="75105"/>
    <lineage>
        <taxon>Bacteria</taxon>
        <taxon>Pseudomonadati</taxon>
        <taxon>Pseudomonadota</taxon>
        <taxon>Betaproteobacteria</taxon>
        <taxon>Burkholderiales</taxon>
        <taxon>Burkholderiaceae</taxon>
        <taxon>Paraburkholderia</taxon>
    </lineage>
</organism>
<dbReference type="GO" id="GO:0016491">
    <property type="term" value="F:oxidoreductase activity"/>
    <property type="evidence" value="ECO:0007669"/>
    <property type="project" value="UniProtKB-KW"/>
</dbReference>
<dbReference type="InterPro" id="IPR042204">
    <property type="entry name" value="2Fe-2S-bd_N"/>
</dbReference>
<keyword evidence="1" id="KW-0560">Oxidoreductase</keyword>
<dbReference type="Proteomes" id="UP000509548">
    <property type="component" value="Chromosome 2"/>
</dbReference>
<dbReference type="Proteomes" id="UP001462961">
    <property type="component" value="Unassembled WGS sequence"/>
</dbReference>
<sequence>MSEAVRPRVRITIDGQPVEVEQGATIAAALAVCGGRAYGTRVSVTGEPRAPMCGMGVCQECRVSVDGRMHVLACQTLCRDGQIVQTTRPR</sequence>
<dbReference type="AlphaFoldDB" id="A0A9Q6S4W9"/>
<dbReference type="GO" id="GO:0051536">
    <property type="term" value="F:iron-sulfur cluster binding"/>
    <property type="evidence" value="ECO:0007669"/>
    <property type="project" value="InterPro"/>
</dbReference>
<dbReference type="EMBL" id="CP015959">
    <property type="protein sequence ID" value="QLB64655.1"/>
    <property type="molecule type" value="Genomic_DNA"/>
</dbReference>
<protein>
    <submittedName>
        <fullName evidence="3">(2Fe-2S)-binding protein</fullName>
    </submittedName>
    <submittedName>
        <fullName evidence="4">Ferredoxin</fullName>
    </submittedName>
</protein>
<evidence type="ECO:0000313" key="5">
    <source>
        <dbReference type="Proteomes" id="UP000509548"/>
    </source>
</evidence>
<dbReference type="InterPro" id="IPR036010">
    <property type="entry name" value="2Fe-2S_ferredoxin-like_sf"/>
</dbReference>
<dbReference type="Gene3D" id="3.10.20.440">
    <property type="entry name" value="2Fe-2S iron-sulphur cluster binding domain, sarcosine oxidase, alpha subunit, N-terminal domain"/>
    <property type="match status" value="1"/>
</dbReference>
<evidence type="ECO:0000313" key="4">
    <source>
        <dbReference type="EMBL" id="QLB64655.1"/>
    </source>
</evidence>
<evidence type="ECO:0000259" key="2">
    <source>
        <dbReference type="PROSITE" id="PS51085"/>
    </source>
</evidence>
<name>A0A9Q6S4W9_9BURK</name>
<proteinExistence type="predicted"/>
<dbReference type="Pfam" id="PF13510">
    <property type="entry name" value="Fer2_4"/>
    <property type="match status" value="1"/>
</dbReference>
<reference evidence="3 6" key="3">
    <citation type="submission" date="2024-01" db="EMBL/GenBank/DDBJ databases">
        <title>The diversity of rhizobia nodulating Mimosa spp. in eleven states of Brazil covering several biomes is determined by host plant, location, and edaphic factors.</title>
        <authorList>
            <person name="Rouws L."/>
            <person name="Barauna A."/>
            <person name="Beukes C."/>
            <person name="De Faria S.M."/>
            <person name="Gross E."/>
            <person name="Dos Reis Junior F.B."/>
            <person name="Simon M."/>
            <person name="Maluk M."/>
            <person name="Odee D.W."/>
            <person name="Kenicer G."/>
            <person name="Young J.P.W."/>
            <person name="Reis V.M."/>
            <person name="Zilli J."/>
            <person name="James E.K."/>
        </authorList>
    </citation>
    <scope>NUCLEOTIDE SEQUENCE [LARGE SCALE GENOMIC DNA]</scope>
    <source>
        <strain evidence="3 6">JHI1651</strain>
    </source>
</reference>
<evidence type="ECO:0000313" key="6">
    <source>
        <dbReference type="Proteomes" id="UP001462961"/>
    </source>
</evidence>
<keyword evidence="6" id="KW-1185">Reference proteome</keyword>
<evidence type="ECO:0000313" key="3">
    <source>
        <dbReference type="EMBL" id="MEO1754020.1"/>
    </source>
</evidence>
<reference evidence="4 5" key="1">
    <citation type="journal article" date="2014" name="Genome Announc.">
        <title>Draft Genome Sequence of the Haloacid-Degrading Burkholderia caribensis Strain MBA4.</title>
        <authorList>
            <person name="Pan Y."/>
            <person name="Kong K.F."/>
            <person name="Tsang J.S."/>
        </authorList>
    </citation>
    <scope>NUCLEOTIDE SEQUENCE [LARGE SCALE GENOMIC DNA]</scope>
    <source>
        <strain evidence="4 5">852011</strain>
    </source>
</reference>
<dbReference type="SUPFAM" id="SSF54292">
    <property type="entry name" value="2Fe-2S ferredoxin-like"/>
    <property type="match status" value="1"/>
</dbReference>
<dbReference type="InterPro" id="IPR001041">
    <property type="entry name" value="2Fe-2S_ferredoxin-type"/>
</dbReference>
<feature type="domain" description="2Fe-2S ferredoxin-type" evidence="2">
    <location>
        <begin position="7"/>
        <end position="90"/>
    </location>
</feature>
<gene>
    <name evidence="4" type="ORF">A9O66_19545</name>
    <name evidence="3" type="ORF">VOI32_08800</name>
</gene>
<dbReference type="PROSITE" id="PS51085">
    <property type="entry name" value="2FE2S_FER_2"/>
    <property type="match status" value="1"/>
</dbReference>